<protein>
    <submittedName>
        <fullName evidence="2">Uncharacterized protein</fullName>
    </submittedName>
</protein>
<keyword evidence="1" id="KW-0472">Membrane</keyword>
<comment type="caution">
    <text evidence="2">The sequence shown here is derived from an EMBL/GenBank/DDBJ whole genome shotgun (WGS) entry which is preliminary data.</text>
</comment>
<dbReference type="EMBL" id="JAFJMO010000002">
    <property type="protein sequence ID" value="KAJ8283864.1"/>
    <property type="molecule type" value="Genomic_DNA"/>
</dbReference>
<sequence>MAVESVSAQPGADGTVLDWGEWALHRLRSEPWALGGAVVIAAFLAGFLALMLFAFIYGCCCAASRNKTDRNRVL</sequence>
<dbReference type="AlphaFoldDB" id="A0A9Q1DY37"/>
<keyword evidence="3" id="KW-1185">Reference proteome</keyword>
<dbReference type="OrthoDB" id="8921196at2759"/>
<gene>
    <name evidence="2" type="ORF">COCON_G00027140</name>
</gene>
<feature type="transmembrane region" description="Helical" evidence="1">
    <location>
        <begin position="32"/>
        <end position="57"/>
    </location>
</feature>
<evidence type="ECO:0000313" key="2">
    <source>
        <dbReference type="EMBL" id="KAJ8283864.1"/>
    </source>
</evidence>
<organism evidence="2 3">
    <name type="scientific">Conger conger</name>
    <name type="common">Conger eel</name>
    <name type="synonym">Muraena conger</name>
    <dbReference type="NCBI Taxonomy" id="82655"/>
    <lineage>
        <taxon>Eukaryota</taxon>
        <taxon>Metazoa</taxon>
        <taxon>Chordata</taxon>
        <taxon>Craniata</taxon>
        <taxon>Vertebrata</taxon>
        <taxon>Euteleostomi</taxon>
        <taxon>Actinopterygii</taxon>
        <taxon>Neopterygii</taxon>
        <taxon>Teleostei</taxon>
        <taxon>Anguilliformes</taxon>
        <taxon>Congridae</taxon>
        <taxon>Conger</taxon>
    </lineage>
</organism>
<accession>A0A9Q1DY37</accession>
<proteinExistence type="predicted"/>
<evidence type="ECO:0000256" key="1">
    <source>
        <dbReference type="SAM" id="Phobius"/>
    </source>
</evidence>
<reference evidence="2" key="1">
    <citation type="journal article" date="2023" name="Science">
        <title>Genome structures resolve the early diversification of teleost fishes.</title>
        <authorList>
            <person name="Parey E."/>
            <person name="Louis A."/>
            <person name="Montfort J."/>
            <person name="Bouchez O."/>
            <person name="Roques C."/>
            <person name="Iampietro C."/>
            <person name="Lluch J."/>
            <person name="Castinel A."/>
            <person name="Donnadieu C."/>
            <person name="Desvignes T."/>
            <person name="Floi Bucao C."/>
            <person name="Jouanno E."/>
            <person name="Wen M."/>
            <person name="Mejri S."/>
            <person name="Dirks R."/>
            <person name="Jansen H."/>
            <person name="Henkel C."/>
            <person name="Chen W.J."/>
            <person name="Zahm M."/>
            <person name="Cabau C."/>
            <person name="Klopp C."/>
            <person name="Thompson A.W."/>
            <person name="Robinson-Rechavi M."/>
            <person name="Braasch I."/>
            <person name="Lecointre G."/>
            <person name="Bobe J."/>
            <person name="Postlethwait J.H."/>
            <person name="Berthelot C."/>
            <person name="Roest Crollius H."/>
            <person name="Guiguen Y."/>
        </authorList>
    </citation>
    <scope>NUCLEOTIDE SEQUENCE</scope>
    <source>
        <strain evidence="2">Concon-B</strain>
    </source>
</reference>
<keyword evidence="1" id="KW-0812">Transmembrane</keyword>
<name>A0A9Q1DY37_CONCO</name>
<dbReference type="Proteomes" id="UP001152803">
    <property type="component" value="Unassembled WGS sequence"/>
</dbReference>
<evidence type="ECO:0000313" key="3">
    <source>
        <dbReference type="Proteomes" id="UP001152803"/>
    </source>
</evidence>
<keyword evidence="1" id="KW-1133">Transmembrane helix</keyword>